<dbReference type="SMART" id="SM00418">
    <property type="entry name" value="HTH_ARSR"/>
    <property type="match status" value="1"/>
</dbReference>
<name>A0ABQ3D7C4_9RHOB</name>
<dbReference type="PRINTS" id="PR00778">
    <property type="entry name" value="HTHARSR"/>
</dbReference>
<feature type="domain" description="HTH arsR-type" evidence="4">
    <location>
        <begin position="14"/>
        <end position="109"/>
    </location>
</feature>
<accession>A0ABQ3D7C4</accession>
<dbReference type="InterPro" id="IPR011991">
    <property type="entry name" value="ArsR-like_HTH"/>
</dbReference>
<evidence type="ECO:0000256" key="1">
    <source>
        <dbReference type="ARBA" id="ARBA00023015"/>
    </source>
</evidence>
<dbReference type="Pfam" id="PF01022">
    <property type="entry name" value="HTH_5"/>
    <property type="match status" value="1"/>
</dbReference>
<evidence type="ECO:0000256" key="2">
    <source>
        <dbReference type="ARBA" id="ARBA00023125"/>
    </source>
</evidence>
<dbReference type="SUPFAM" id="SSF46785">
    <property type="entry name" value="Winged helix' DNA-binding domain"/>
    <property type="match status" value="1"/>
</dbReference>
<keyword evidence="6" id="KW-1185">Reference proteome</keyword>
<dbReference type="InterPro" id="IPR036388">
    <property type="entry name" value="WH-like_DNA-bd_sf"/>
</dbReference>
<dbReference type="PANTHER" id="PTHR33154">
    <property type="entry name" value="TRANSCRIPTIONAL REGULATOR, ARSR FAMILY"/>
    <property type="match status" value="1"/>
</dbReference>
<dbReference type="InterPro" id="IPR036390">
    <property type="entry name" value="WH_DNA-bd_sf"/>
</dbReference>
<evidence type="ECO:0000313" key="5">
    <source>
        <dbReference type="EMBL" id="GHA59303.1"/>
    </source>
</evidence>
<sequence>MTLHYLTVLLNTVYNGKFMPSLNKTFAALSDPTRFAIVNQLLVDGETSAGSLQQVADMSGPAISRHLKILRNAGVVEQRIDAQRRMYRVRPQAIMAVHNWTISHQEFWQSSVDRLEQVLLAEKERK</sequence>
<dbReference type="InterPro" id="IPR001845">
    <property type="entry name" value="HTH_ArsR_DNA-bd_dom"/>
</dbReference>
<proteinExistence type="predicted"/>
<gene>
    <name evidence="5" type="ORF">GCM10008927_26040</name>
</gene>
<dbReference type="PROSITE" id="PS50987">
    <property type="entry name" value="HTH_ARSR_2"/>
    <property type="match status" value="1"/>
</dbReference>
<dbReference type="InterPro" id="IPR051081">
    <property type="entry name" value="HTH_MetalResp_TranReg"/>
</dbReference>
<dbReference type="NCBIfam" id="NF033788">
    <property type="entry name" value="HTH_metalloreg"/>
    <property type="match status" value="1"/>
</dbReference>
<dbReference type="PANTHER" id="PTHR33154:SF33">
    <property type="entry name" value="TRANSCRIPTIONAL REPRESSOR SDPR"/>
    <property type="match status" value="1"/>
</dbReference>
<organism evidence="5 6">
    <name type="scientific">Paramylibacter ulvae</name>
    <dbReference type="NCBI Taxonomy" id="1651968"/>
    <lineage>
        <taxon>Bacteria</taxon>
        <taxon>Pseudomonadati</taxon>
        <taxon>Pseudomonadota</taxon>
        <taxon>Alphaproteobacteria</taxon>
        <taxon>Rhodobacterales</taxon>
        <taxon>Paracoccaceae</taxon>
        <taxon>Paramylibacter</taxon>
    </lineage>
</organism>
<reference evidence="6" key="1">
    <citation type="journal article" date="2019" name="Int. J. Syst. Evol. Microbiol.">
        <title>The Global Catalogue of Microorganisms (GCM) 10K type strain sequencing project: providing services to taxonomists for standard genome sequencing and annotation.</title>
        <authorList>
            <consortium name="The Broad Institute Genomics Platform"/>
            <consortium name="The Broad Institute Genome Sequencing Center for Infectious Disease"/>
            <person name="Wu L."/>
            <person name="Ma J."/>
        </authorList>
    </citation>
    <scope>NUCLEOTIDE SEQUENCE [LARGE SCALE GENOMIC DNA]</scope>
    <source>
        <strain evidence="6">KCTC 32465</strain>
    </source>
</reference>
<dbReference type="Proteomes" id="UP000634455">
    <property type="component" value="Unassembled WGS sequence"/>
</dbReference>
<comment type="caution">
    <text evidence="5">The sequence shown here is derived from an EMBL/GenBank/DDBJ whole genome shotgun (WGS) entry which is preliminary data.</text>
</comment>
<keyword evidence="2" id="KW-0238">DNA-binding</keyword>
<dbReference type="Gene3D" id="1.10.10.10">
    <property type="entry name" value="Winged helix-like DNA-binding domain superfamily/Winged helix DNA-binding domain"/>
    <property type="match status" value="1"/>
</dbReference>
<evidence type="ECO:0000259" key="4">
    <source>
        <dbReference type="PROSITE" id="PS50987"/>
    </source>
</evidence>
<evidence type="ECO:0000256" key="3">
    <source>
        <dbReference type="ARBA" id="ARBA00023163"/>
    </source>
</evidence>
<dbReference type="EMBL" id="BMZF01000009">
    <property type="protein sequence ID" value="GHA59303.1"/>
    <property type="molecule type" value="Genomic_DNA"/>
</dbReference>
<keyword evidence="3" id="KW-0804">Transcription</keyword>
<protein>
    <submittedName>
        <fullName evidence="5">Transcriptional regulator</fullName>
    </submittedName>
</protein>
<evidence type="ECO:0000313" key="6">
    <source>
        <dbReference type="Proteomes" id="UP000634455"/>
    </source>
</evidence>
<keyword evidence="1" id="KW-0805">Transcription regulation</keyword>
<dbReference type="CDD" id="cd00090">
    <property type="entry name" value="HTH_ARSR"/>
    <property type="match status" value="1"/>
</dbReference>